<feature type="region of interest" description="Disordered" evidence="4">
    <location>
        <begin position="455"/>
        <end position="482"/>
    </location>
</feature>
<protein>
    <submittedName>
        <fullName evidence="6">Major Facilitator Superfamily protein</fullName>
    </submittedName>
</protein>
<dbReference type="Pfam" id="PF07690">
    <property type="entry name" value="MFS_1"/>
    <property type="match status" value="1"/>
</dbReference>
<name>A0A517PNB4_9PLAN</name>
<feature type="transmembrane region" description="Helical" evidence="5">
    <location>
        <begin position="351"/>
        <end position="381"/>
    </location>
</feature>
<feature type="transmembrane region" description="Helical" evidence="5">
    <location>
        <begin position="7"/>
        <end position="24"/>
    </location>
</feature>
<feature type="transmembrane region" description="Helical" evidence="5">
    <location>
        <begin position="226"/>
        <end position="248"/>
    </location>
</feature>
<dbReference type="GO" id="GO:0022857">
    <property type="term" value="F:transmembrane transporter activity"/>
    <property type="evidence" value="ECO:0007669"/>
    <property type="project" value="InterPro"/>
</dbReference>
<dbReference type="EMBL" id="CP036266">
    <property type="protein sequence ID" value="QDT20849.1"/>
    <property type="molecule type" value="Genomic_DNA"/>
</dbReference>
<evidence type="ECO:0000256" key="2">
    <source>
        <dbReference type="ARBA" id="ARBA00022989"/>
    </source>
</evidence>
<evidence type="ECO:0000256" key="4">
    <source>
        <dbReference type="SAM" id="MobiDB-lite"/>
    </source>
</evidence>
<dbReference type="PANTHER" id="PTHR23526:SF2">
    <property type="entry name" value="MAJOR FACILITATOR SUPERFAMILY (MFS) PROFILE DOMAIN-CONTAINING PROTEIN"/>
    <property type="match status" value="1"/>
</dbReference>
<gene>
    <name evidence="6" type="ORF">HG66A1_26390</name>
</gene>
<feature type="transmembrane region" description="Helical" evidence="5">
    <location>
        <begin position="148"/>
        <end position="166"/>
    </location>
</feature>
<feature type="transmembrane region" description="Helical" evidence="5">
    <location>
        <begin position="104"/>
        <end position="127"/>
    </location>
</feature>
<dbReference type="Gene3D" id="1.20.1250.20">
    <property type="entry name" value="MFS general substrate transporter like domains"/>
    <property type="match status" value="2"/>
</dbReference>
<evidence type="ECO:0000313" key="7">
    <source>
        <dbReference type="Proteomes" id="UP000320421"/>
    </source>
</evidence>
<dbReference type="PANTHER" id="PTHR23526">
    <property type="entry name" value="INTEGRAL MEMBRANE TRANSPORT PROTEIN-RELATED"/>
    <property type="match status" value="1"/>
</dbReference>
<organism evidence="6 7">
    <name type="scientific">Gimesia chilikensis</name>
    <dbReference type="NCBI Taxonomy" id="2605989"/>
    <lineage>
        <taxon>Bacteria</taxon>
        <taxon>Pseudomonadati</taxon>
        <taxon>Planctomycetota</taxon>
        <taxon>Planctomycetia</taxon>
        <taxon>Planctomycetales</taxon>
        <taxon>Planctomycetaceae</taxon>
        <taxon>Gimesia</taxon>
    </lineage>
</organism>
<dbReference type="RefSeq" id="WP_232102204.1">
    <property type="nucleotide sequence ID" value="NZ_CP036266.1"/>
</dbReference>
<feature type="transmembrane region" description="Helical" evidence="5">
    <location>
        <begin position="73"/>
        <end position="92"/>
    </location>
</feature>
<keyword evidence="3 5" id="KW-0472">Membrane</keyword>
<evidence type="ECO:0000256" key="5">
    <source>
        <dbReference type="SAM" id="Phobius"/>
    </source>
</evidence>
<dbReference type="InterPro" id="IPR052528">
    <property type="entry name" value="Sugar_transport-like"/>
</dbReference>
<feature type="transmembrane region" description="Helical" evidence="5">
    <location>
        <begin position="172"/>
        <end position="194"/>
    </location>
</feature>
<feature type="compositionally biased region" description="Basic and acidic residues" evidence="4">
    <location>
        <begin position="455"/>
        <end position="471"/>
    </location>
</feature>
<evidence type="ECO:0000256" key="3">
    <source>
        <dbReference type="ARBA" id="ARBA00023136"/>
    </source>
</evidence>
<feature type="transmembrane region" description="Helical" evidence="5">
    <location>
        <begin position="44"/>
        <end position="66"/>
    </location>
</feature>
<sequence length="482" mass="54149">MWSLKTAQRALIAAGCMAMIYTQFTMSPATIEFARSLGATGLHIGILGALPTLMLFFQFLAAIVANHLEYRRWLWLPISILQRLILVPVALVPWLLPSLSDTAWLWWLIVLTAVNHALIHFTTPLWLSWLGDYLPHKGLNHYWGYRQVWMYWTGAISLLGGAIFLAESGLDIKYGFAWLVGVGSIFGVFDILFYMKIEEPPVAKVKEPKLKKVLMTPFLDPNFRSYISFTCFWHFAAMLGAPFISYYLLEYTGMDVFRLLLLWTCAWLGGAIFSKRLGSMADHYGNRPVLILCTAFKSTNMIGLLFLPKDPTLAFWIMVPVFIIDSLLNAGIAIANNGFMLKNSPSENRTMYIAAGTALAGLVGGITSILAGAFLVMSSGWSVTILGKEFNNFHLIFFISLLMRLVAAFYARSVREPDSHWTAQVIMKLVGVTPFRMMRFPVGLYRSFKADELKGMSPKEKRKQSRLEKAKQTQNAGSGSVD</sequence>
<dbReference type="InterPro" id="IPR036259">
    <property type="entry name" value="MFS_trans_sf"/>
</dbReference>
<feature type="transmembrane region" description="Helical" evidence="5">
    <location>
        <begin position="260"/>
        <end position="277"/>
    </location>
</feature>
<keyword evidence="1 5" id="KW-0812">Transmembrane</keyword>
<keyword evidence="2 5" id="KW-1133">Transmembrane helix</keyword>
<dbReference type="SUPFAM" id="SSF103473">
    <property type="entry name" value="MFS general substrate transporter"/>
    <property type="match status" value="1"/>
</dbReference>
<feature type="compositionally biased region" description="Polar residues" evidence="4">
    <location>
        <begin position="472"/>
        <end position="482"/>
    </location>
</feature>
<dbReference type="AlphaFoldDB" id="A0A517PNB4"/>
<evidence type="ECO:0000256" key="1">
    <source>
        <dbReference type="ARBA" id="ARBA00022692"/>
    </source>
</evidence>
<dbReference type="Proteomes" id="UP000320421">
    <property type="component" value="Chromosome"/>
</dbReference>
<proteinExistence type="predicted"/>
<feature type="transmembrane region" description="Helical" evidence="5">
    <location>
        <begin position="313"/>
        <end position="339"/>
    </location>
</feature>
<feature type="transmembrane region" description="Helical" evidence="5">
    <location>
        <begin position="393"/>
        <end position="411"/>
    </location>
</feature>
<feature type="transmembrane region" description="Helical" evidence="5">
    <location>
        <begin position="289"/>
        <end position="307"/>
    </location>
</feature>
<evidence type="ECO:0000313" key="6">
    <source>
        <dbReference type="EMBL" id="QDT20849.1"/>
    </source>
</evidence>
<accession>A0A517PNB4</accession>
<dbReference type="InterPro" id="IPR011701">
    <property type="entry name" value="MFS"/>
</dbReference>
<reference evidence="6 7" key="1">
    <citation type="submission" date="2019-02" db="EMBL/GenBank/DDBJ databases">
        <title>Deep-cultivation of Planctomycetes and their phenomic and genomic characterization uncovers novel biology.</title>
        <authorList>
            <person name="Wiegand S."/>
            <person name="Jogler M."/>
            <person name="Boedeker C."/>
            <person name="Pinto D."/>
            <person name="Vollmers J."/>
            <person name="Rivas-Marin E."/>
            <person name="Kohn T."/>
            <person name="Peeters S.H."/>
            <person name="Heuer A."/>
            <person name="Rast P."/>
            <person name="Oberbeckmann S."/>
            <person name="Bunk B."/>
            <person name="Jeske O."/>
            <person name="Meyerdierks A."/>
            <person name="Storesund J.E."/>
            <person name="Kallscheuer N."/>
            <person name="Luecker S."/>
            <person name="Lage O.M."/>
            <person name="Pohl T."/>
            <person name="Merkel B.J."/>
            <person name="Hornburger P."/>
            <person name="Mueller R.-W."/>
            <person name="Bruemmer F."/>
            <person name="Labrenz M."/>
            <person name="Spormann A.M."/>
            <person name="Op den Camp H."/>
            <person name="Overmann J."/>
            <person name="Amann R."/>
            <person name="Jetten M.S.M."/>
            <person name="Mascher T."/>
            <person name="Medema M.H."/>
            <person name="Devos D.P."/>
            <person name="Kaster A.-K."/>
            <person name="Ovreas L."/>
            <person name="Rohde M."/>
            <person name="Galperin M.Y."/>
            <person name="Jogler C."/>
        </authorList>
    </citation>
    <scope>NUCLEOTIDE SEQUENCE [LARGE SCALE GENOMIC DNA]</scope>
    <source>
        <strain evidence="6 7">HG66A1</strain>
    </source>
</reference>
<keyword evidence="7" id="KW-1185">Reference proteome</keyword>